<dbReference type="AlphaFoldDB" id="A0A915ITM6"/>
<sequence>MVLGMHFEKTFVKSIGGVLRGSNNFYRLVRSYILPYKTGFIIGSGFRTIGRQKFELRLHRSFVHFNYFLLMYLRILHSIPNPNISLLSFGLAS</sequence>
<name>A0A915ITM6_ROMCU</name>
<evidence type="ECO:0000313" key="2">
    <source>
        <dbReference type="WBParaSite" id="nRc.2.0.1.t16734-RA"/>
    </source>
</evidence>
<protein>
    <submittedName>
        <fullName evidence="2">Uncharacterized protein</fullName>
    </submittedName>
</protein>
<accession>A0A915ITM6</accession>
<dbReference type="WBParaSite" id="nRc.2.0.1.t16734-RA">
    <property type="protein sequence ID" value="nRc.2.0.1.t16734-RA"/>
    <property type="gene ID" value="nRc.2.0.1.g16734"/>
</dbReference>
<organism evidence="1 2">
    <name type="scientific">Romanomermis culicivorax</name>
    <name type="common">Nematode worm</name>
    <dbReference type="NCBI Taxonomy" id="13658"/>
    <lineage>
        <taxon>Eukaryota</taxon>
        <taxon>Metazoa</taxon>
        <taxon>Ecdysozoa</taxon>
        <taxon>Nematoda</taxon>
        <taxon>Enoplea</taxon>
        <taxon>Dorylaimia</taxon>
        <taxon>Mermithida</taxon>
        <taxon>Mermithoidea</taxon>
        <taxon>Mermithidae</taxon>
        <taxon>Romanomermis</taxon>
    </lineage>
</organism>
<keyword evidence="1" id="KW-1185">Reference proteome</keyword>
<proteinExistence type="predicted"/>
<evidence type="ECO:0000313" key="1">
    <source>
        <dbReference type="Proteomes" id="UP000887565"/>
    </source>
</evidence>
<reference evidence="2" key="1">
    <citation type="submission" date="2022-11" db="UniProtKB">
        <authorList>
            <consortium name="WormBaseParasite"/>
        </authorList>
    </citation>
    <scope>IDENTIFICATION</scope>
</reference>
<dbReference type="Proteomes" id="UP000887565">
    <property type="component" value="Unplaced"/>
</dbReference>